<dbReference type="Proteomes" id="UP001206312">
    <property type="component" value="Unassembled WGS sequence"/>
</dbReference>
<sequence>MVRTDIEDLVNRIKSQSQPHDRYTSFDYCYNYFKNTNNPNNDIEKSCLTLGFYLASWGMLRGSSFLLQKSAKYFESTIHFIASLDKSVWEIDVDCYSRSNILIIQEVYQEIKSRIIMNDNADLTLITKILLGVFGFIPAFDNYFCEFFRTISDGKCGFRRVNEKSLLLIQKFYESNQATIDRLSSQTYTTDFITGQKTSIKYPKAKIIDMYGFIAGQKPTLK</sequence>
<protein>
    <submittedName>
        <fullName evidence="1">Uncharacterized protein</fullName>
    </submittedName>
</protein>
<keyword evidence="2" id="KW-1185">Reference proteome</keyword>
<accession>A0ABT1AVI2</accession>
<name>A0ABT1AVI2_9FLAO</name>
<dbReference type="EMBL" id="JAMXIB010000001">
    <property type="protein sequence ID" value="MCO5723223.1"/>
    <property type="molecule type" value="Genomic_DNA"/>
</dbReference>
<dbReference type="RefSeq" id="WP_252739605.1">
    <property type="nucleotide sequence ID" value="NZ_JAMXIB010000001.1"/>
</dbReference>
<evidence type="ECO:0000313" key="1">
    <source>
        <dbReference type="EMBL" id="MCO5723223.1"/>
    </source>
</evidence>
<comment type="caution">
    <text evidence="1">The sequence shown here is derived from an EMBL/GenBank/DDBJ whole genome shotgun (WGS) entry which is preliminary data.</text>
</comment>
<evidence type="ECO:0000313" key="2">
    <source>
        <dbReference type="Proteomes" id="UP001206312"/>
    </source>
</evidence>
<proteinExistence type="predicted"/>
<reference evidence="1 2" key="1">
    <citation type="submission" date="2022-06" db="EMBL/GenBank/DDBJ databases">
        <authorList>
            <person name="Xuan X."/>
        </authorList>
    </citation>
    <scope>NUCLEOTIDE SEQUENCE [LARGE SCALE GENOMIC DNA]</scope>
    <source>
        <strain evidence="1 2">2V75</strain>
    </source>
</reference>
<gene>
    <name evidence="1" type="ORF">NG653_00040</name>
</gene>
<organism evidence="1 2">
    <name type="scientific">Robiginitalea marina</name>
    <dbReference type="NCBI Taxonomy" id="2954105"/>
    <lineage>
        <taxon>Bacteria</taxon>
        <taxon>Pseudomonadati</taxon>
        <taxon>Bacteroidota</taxon>
        <taxon>Flavobacteriia</taxon>
        <taxon>Flavobacteriales</taxon>
        <taxon>Flavobacteriaceae</taxon>
        <taxon>Robiginitalea</taxon>
    </lineage>
</organism>